<keyword evidence="1" id="KW-0472">Membrane</keyword>
<comment type="caution">
    <text evidence="2">The sequence shown here is derived from an EMBL/GenBank/DDBJ whole genome shotgun (WGS) entry which is preliminary data.</text>
</comment>
<dbReference type="Pfam" id="PF10031">
    <property type="entry name" value="DUF2273"/>
    <property type="match status" value="1"/>
</dbReference>
<evidence type="ECO:0000313" key="2">
    <source>
        <dbReference type="EMBL" id="GAX08575.1"/>
    </source>
</evidence>
<keyword evidence="1" id="KW-0812">Transmembrane</keyword>
<dbReference type="AlphaFoldDB" id="A0A1Z5J3F7"/>
<accession>A0A1Z5J3F7</accession>
<protein>
    <recommendedName>
        <fullName evidence="4">DUF2273 domain-containing protein</fullName>
    </recommendedName>
</protein>
<name>A0A1Z5J3F7_9LACO</name>
<dbReference type="EMBL" id="BCMJ01000006">
    <property type="protein sequence ID" value="GAX08575.1"/>
    <property type="molecule type" value="Genomic_DNA"/>
</dbReference>
<evidence type="ECO:0008006" key="4">
    <source>
        <dbReference type="Google" id="ProtNLM"/>
    </source>
</evidence>
<evidence type="ECO:0000256" key="1">
    <source>
        <dbReference type="SAM" id="Phobius"/>
    </source>
</evidence>
<keyword evidence="3" id="KW-1185">Reference proteome</keyword>
<proteinExistence type="predicted"/>
<organism evidence="2 3">
    <name type="scientific">Secundilactobacillus silagincola</name>
    <dbReference type="NCBI Taxonomy" id="1714681"/>
    <lineage>
        <taxon>Bacteria</taxon>
        <taxon>Bacillati</taxon>
        <taxon>Bacillota</taxon>
        <taxon>Bacilli</taxon>
        <taxon>Lactobacillales</taxon>
        <taxon>Lactobacillaceae</taxon>
        <taxon>Secundilactobacillus</taxon>
    </lineage>
</organism>
<feature type="transmembrane region" description="Helical" evidence="1">
    <location>
        <begin position="13"/>
        <end position="32"/>
    </location>
</feature>
<keyword evidence="1" id="KW-1133">Transmembrane helix</keyword>
<feature type="transmembrane region" description="Helical" evidence="1">
    <location>
        <begin position="39"/>
        <end position="57"/>
    </location>
</feature>
<dbReference type="InterPro" id="IPR018730">
    <property type="entry name" value="DUF2273"/>
</dbReference>
<gene>
    <name evidence="2" type="ORF">IWT5_01730</name>
</gene>
<evidence type="ECO:0000313" key="3">
    <source>
        <dbReference type="Proteomes" id="UP000223370"/>
    </source>
</evidence>
<reference evidence="2 3" key="1">
    <citation type="submission" date="2015-11" db="EMBL/GenBank/DDBJ databases">
        <title>Draft genome sequences of new species of the genus Lactobacillus isolated from orchardgrass silage.</title>
        <authorList>
            <person name="Tohno M."/>
            <person name="Tanizawa Y."/>
            <person name="Arita M."/>
        </authorList>
    </citation>
    <scope>NUCLEOTIDE SEQUENCE [LARGE SCALE GENOMIC DNA]</scope>
    <source>
        <strain evidence="2 3">IWT5</strain>
    </source>
</reference>
<dbReference type="Proteomes" id="UP000223370">
    <property type="component" value="Unassembled WGS sequence"/>
</dbReference>
<sequence length="67" mass="7376">MKEALPVPELLRIYRWPIIGGTTGLVLALLLLTIGFWKTLVLFILVGLGIAAGLYLSQTGLLDDYFN</sequence>